<proteinExistence type="predicted"/>
<dbReference type="OrthoDB" id="1701846at2"/>
<dbReference type="EMBL" id="MAPZ01000025">
    <property type="protein sequence ID" value="OBY10066.1"/>
    <property type="molecule type" value="Genomic_DNA"/>
</dbReference>
<dbReference type="RefSeq" id="WP_065254715.1">
    <property type="nucleotide sequence ID" value="NZ_CABHIH010000003.1"/>
</dbReference>
<evidence type="ECO:0000256" key="1">
    <source>
        <dbReference type="SAM" id="Phobius"/>
    </source>
</evidence>
<keyword evidence="1" id="KW-1133">Transmembrane helix</keyword>
<protein>
    <submittedName>
        <fullName evidence="2">Uncharacterized protein</fullName>
    </submittedName>
</protein>
<accession>A0A1B8RMR9</accession>
<keyword evidence="3" id="KW-1185">Reference proteome</keyword>
<evidence type="ECO:0000313" key="3">
    <source>
        <dbReference type="Proteomes" id="UP000092714"/>
    </source>
</evidence>
<organism evidence="2 3">
    <name type="scientific">Clostridium paraputrificum</name>
    <dbReference type="NCBI Taxonomy" id="29363"/>
    <lineage>
        <taxon>Bacteria</taxon>
        <taxon>Bacillati</taxon>
        <taxon>Bacillota</taxon>
        <taxon>Clostridia</taxon>
        <taxon>Eubacteriales</taxon>
        <taxon>Clostridiaceae</taxon>
        <taxon>Clostridium</taxon>
    </lineage>
</organism>
<feature type="transmembrane region" description="Helical" evidence="1">
    <location>
        <begin position="5"/>
        <end position="25"/>
    </location>
</feature>
<keyword evidence="1" id="KW-0812">Transmembrane</keyword>
<keyword evidence="1" id="KW-0472">Membrane</keyword>
<reference evidence="2 3" key="1">
    <citation type="submission" date="2016-06" db="EMBL/GenBank/DDBJ databases">
        <authorList>
            <person name="Kjaerup R.B."/>
            <person name="Dalgaard T.S."/>
            <person name="Juul-Madsen H.R."/>
        </authorList>
    </citation>
    <scope>NUCLEOTIDE SEQUENCE [LARGE SCALE GENOMIC DNA]</scope>
    <source>
        <strain evidence="2 3">373-A1</strain>
    </source>
</reference>
<name>A0A1B8RMR9_9CLOT</name>
<sequence length="122" mass="14321">MKKIILKITATIFTILGMFIIWFIYVTEFKVTYVSQHVNPINNYTILFQEVGEPEWPFGKTHVKITLLNDKKKKVEKIPTYIQNDGSVAGEENILVEWFEDYAEVTLLGSEQEDEVHKIYYN</sequence>
<gene>
    <name evidence="2" type="ORF">CP373A1_13270</name>
</gene>
<comment type="caution">
    <text evidence="2">The sequence shown here is derived from an EMBL/GenBank/DDBJ whole genome shotgun (WGS) entry which is preliminary data.</text>
</comment>
<dbReference type="eggNOG" id="ENOG5032R2F">
    <property type="taxonomic scope" value="Bacteria"/>
</dbReference>
<dbReference type="AlphaFoldDB" id="A0A1B8RMR9"/>
<dbReference type="Proteomes" id="UP000092714">
    <property type="component" value="Unassembled WGS sequence"/>
</dbReference>
<evidence type="ECO:0000313" key="2">
    <source>
        <dbReference type="EMBL" id="OBY10066.1"/>
    </source>
</evidence>